<protein>
    <submittedName>
        <fullName evidence="2">Type IX secretion system membrane protein PorP/SprF</fullName>
    </submittedName>
</protein>
<dbReference type="Pfam" id="PF11751">
    <property type="entry name" value="PorP_SprF"/>
    <property type="match status" value="1"/>
</dbReference>
<feature type="chain" id="PRO_5046103751" evidence="1">
    <location>
        <begin position="26"/>
        <end position="310"/>
    </location>
</feature>
<organism evidence="2 3">
    <name type="scientific">Wandonia haliotis</name>
    <dbReference type="NCBI Taxonomy" id="574963"/>
    <lineage>
        <taxon>Bacteria</taxon>
        <taxon>Pseudomonadati</taxon>
        <taxon>Bacteroidota</taxon>
        <taxon>Flavobacteriia</taxon>
        <taxon>Flavobacteriales</taxon>
        <taxon>Crocinitomicaceae</taxon>
        <taxon>Wandonia</taxon>
    </lineage>
</organism>
<reference evidence="3" key="1">
    <citation type="journal article" date="2019" name="Int. J. Syst. Evol. Microbiol.">
        <title>The Global Catalogue of Microorganisms (GCM) 10K type strain sequencing project: providing services to taxonomists for standard genome sequencing and annotation.</title>
        <authorList>
            <consortium name="The Broad Institute Genomics Platform"/>
            <consortium name="The Broad Institute Genome Sequencing Center for Infectious Disease"/>
            <person name="Wu L."/>
            <person name="Ma J."/>
        </authorList>
    </citation>
    <scope>NUCLEOTIDE SEQUENCE [LARGE SCALE GENOMIC DNA]</scope>
    <source>
        <strain evidence="3">JCM 16083</strain>
    </source>
</reference>
<dbReference type="NCBIfam" id="TIGR03519">
    <property type="entry name" value="T9SS_PorP_fam"/>
    <property type="match status" value="1"/>
</dbReference>
<accession>A0ABP3Y4K7</accession>
<dbReference type="InterPro" id="IPR019861">
    <property type="entry name" value="PorP/SprF_Bacteroidetes"/>
</dbReference>
<comment type="caution">
    <text evidence="2">The sequence shown here is derived from an EMBL/GenBank/DDBJ whole genome shotgun (WGS) entry which is preliminary data.</text>
</comment>
<dbReference type="Proteomes" id="UP001501126">
    <property type="component" value="Unassembled WGS sequence"/>
</dbReference>
<keyword evidence="3" id="KW-1185">Reference proteome</keyword>
<sequence length="310" mass="34686">MKKTIYRQFLGACMLSLFWSLGIKAQQQVQFTQYMYNTMMVNPAYAGTGSKLDALFIHRSQWVGLDGAPRTQNVGVNGAVGNILGLGLNFINDRIGPSNQAFLTAAVSARIPLNEKLRLSVGLNGGMDFISVDWSKGQAQNQNDDAMMQNNIRNRVRPVIGAGVYLYADNWYFGVSSPTFIQRDKYGDWNEASIDSRVHWYAIAGYVFRIGENVKLKPAILAKMVKGAPLTIDASLNAMFKEQFTVGLGYRYHDAVALLLGYTFKKMLFLGYSYDINLTKLRGYNSGSHDIILRYNLFGKEAGARSPRFF</sequence>
<evidence type="ECO:0000313" key="2">
    <source>
        <dbReference type="EMBL" id="GAA0876454.1"/>
    </source>
</evidence>
<evidence type="ECO:0000313" key="3">
    <source>
        <dbReference type="Proteomes" id="UP001501126"/>
    </source>
</evidence>
<gene>
    <name evidence="2" type="ORF">GCM10009118_28640</name>
</gene>
<name>A0ABP3Y4K7_9FLAO</name>
<feature type="signal peptide" evidence="1">
    <location>
        <begin position="1"/>
        <end position="25"/>
    </location>
</feature>
<keyword evidence="1" id="KW-0732">Signal</keyword>
<dbReference type="EMBL" id="BAAAFH010000022">
    <property type="protein sequence ID" value="GAA0876454.1"/>
    <property type="molecule type" value="Genomic_DNA"/>
</dbReference>
<dbReference type="RefSeq" id="WP_343789323.1">
    <property type="nucleotide sequence ID" value="NZ_BAAAFH010000022.1"/>
</dbReference>
<evidence type="ECO:0000256" key="1">
    <source>
        <dbReference type="SAM" id="SignalP"/>
    </source>
</evidence>
<proteinExistence type="predicted"/>